<protein>
    <submittedName>
        <fullName evidence="2">Uncharacterized protein</fullName>
    </submittedName>
</protein>
<keyword evidence="1" id="KW-0472">Membrane</keyword>
<gene>
    <name evidence="2" type="ORF">PGLA2088_LOCUS10136</name>
</gene>
<dbReference type="Proteomes" id="UP000626109">
    <property type="component" value="Unassembled WGS sequence"/>
</dbReference>
<evidence type="ECO:0000256" key="1">
    <source>
        <dbReference type="SAM" id="Phobius"/>
    </source>
</evidence>
<evidence type="ECO:0000313" key="3">
    <source>
        <dbReference type="Proteomes" id="UP000626109"/>
    </source>
</evidence>
<name>A0A813IL66_POLGL</name>
<comment type="caution">
    <text evidence="2">The sequence shown here is derived from an EMBL/GenBank/DDBJ whole genome shotgun (WGS) entry which is preliminary data.</text>
</comment>
<organism evidence="2 3">
    <name type="scientific">Polarella glacialis</name>
    <name type="common">Dinoflagellate</name>
    <dbReference type="NCBI Taxonomy" id="89957"/>
    <lineage>
        <taxon>Eukaryota</taxon>
        <taxon>Sar</taxon>
        <taxon>Alveolata</taxon>
        <taxon>Dinophyceae</taxon>
        <taxon>Suessiales</taxon>
        <taxon>Suessiaceae</taxon>
        <taxon>Polarella</taxon>
    </lineage>
</organism>
<sequence length="109" mass="11298">MGFEHNVSGNYRRLTLSWGSRRAASPTVLAQTTQPAVVVVVVFAAAATVAVAVAVVAAAAVVVVVVAVVVGVGVVVSNSAWHRKALNFQDVQDLPERGGTNCDVFLDLI</sequence>
<keyword evidence="1" id="KW-0812">Transmembrane</keyword>
<dbReference type="EMBL" id="CAJNNW010011350">
    <property type="protein sequence ID" value="CAE8653054.1"/>
    <property type="molecule type" value="Genomic_DNA"/>
</dbReference>
<keyword evidence="1" id="KW-1133">Transmembrane helix</keyword>
<reference evidence="2" key="1">
    <citation type="submission" date="2021-02" db="EMBL/GenBank/DDBJ databases">
        <authorList>
            <person name="Dougan E. K."/>
            <person name="Rhodes N."/>
            <person name="Thang M."/>
            <person name="Chan C."/>
        </authorList>
    </citation>
    <scope>NUCLEOTIDE SEQUENCE</scope>
</reference>
<proteinExistence type="predicted"/>
<accession>A0A813IL66</accession>
<dbReference type="AlphaFoldDB" id="A0A813IL66"/>
<feature type="transmembrane region" description="Helical" evidence="1">
    <location>
        <begin position="43"/>
        <end position="76"/>
    </location>
</feature>
<evidence type="ECO:0000313" key="2">
    <source>
        <dbReference type="EMBL" id="CAE8653054.1"/>
    </source>
</evidence>